<gene>
    <name evidence="2" type="ORF">NDU88_006625</name>
</gene>
<evidence type="ECO:0000313" key="3">
    <source>
        <dbReference type="Proteomes" id="UP001066276"/>
    </source>
</evidence>
<feature type="compositionally biased region" description="Basic and acidic residues" evidence="1">
    <location>
        <begin position="96"/>
        <end position="107"/>
    </location>
</feature>
<protein>
    <submittedName>
        <fullName evidence="2">Uncharacterized protein</fullName>
    </submittedName>
</protein>
<dbReference type="AlphaFoldDB" id="A0AAV7N410"/>
<comment type="caution">
    <text evidence="2">The sequence shown here is derived from an EMBL/GenBank/DDBJ whole genome shotgun (WGS) entry which is preliminary data.</text>
</comment>
<organism evidence="2 3">
    <name type="scientific">Pleurodeles waltl</name>
    <name type="common">Iberian ribbed newt</name>
    <dbReference type="NCBI Taxonomy" id="8319"/>
    <lineage>
        <taxon>Eukaryota</taxon>
        <taxon>Metazoa</taxon>
        <taxon>Chordata</taxon>
        <taxon>Craniata</taxon>
        <taxon>Vertebrata</taxon>
        <taxon>Euteleostomi</taxon>
        <taxon>Amphibia</taxon>
        <taxon>Batrachia</taxon>
        <taxon>Caudata</taxon>
        <taxon>Salamandroidea</taxon>
        <taxon>Salamandridae</taxon>
        <taxon>Pleurodelinae</taxon>
        <taxon>Pleurodeles</taxon>
    </lineage>
</organism>
<keyword evidence="3" id="KW-1185">Reference proteome</keyword>
<evidence type="ECO:0000256" key="1">
    <source>
        <dbReference type="SAM" id="MobiDB-lite"/>
    </source>
</evidence>
<feature type="region of interest" description="Disordered" evidence="1">
    <location>
        <begin position="1"/>
        <end position="112"/>
    </location>
</feature>
<sequence length="144" mass="16298">MYGVSKKCSRGTSNRREPTIFKDFWDQEEGLARDDVEERKEDVDYGEKAETRKDTATPPQGSGGDPKEVKDVKESDEEEEQKGETGGEGTTPGAVMDREPDREEFTTRRPRHIHGGTWLHKVRAFINNRAPIGVRGHEEKLGDI</sequence>
<feature type="compositionally biased region" description="Basic and acidic residues" evidence="1">
    <location>
        <begin position="14"/>
        <end position="55"/>
    </location>
</feature>
<dbReference type="Proteomes" id="UP001066276">
    <property type="component" value="Chromosome 9"/>
</dbReference>
<proteinExistence type="predicted"/>
<evidence type="ECO:0000313" key="2">
    <source>
        <dbReference type="EMBL" id="KAJ1109262.1"/>
    </source>
</evidence>
<name>A0AAV7N410_PLEWA</name>
<dbReference type="EMBL" id="JANPWB010000013">
    <property type="protein sequence ID" value="KAJ1109262.1"/>
    <property type="molecule type" value="Genomic_DNA"/>
</dbReference>
<accession>A0AAV7N410</accession>
<reference evidence="2" key="1">
    <citation type="journal article" date="2022" name="bioRxiv">
        <title>Sequencing and chromosome-scale assembly of the giantPleurodeles waltlgenome.</title>
        <authorList>
            <person name="Brown T."/>
            <person name="Elewa A."/>
            <person name="Iarovenko S."/>
            <person name="Subramanian E."/>
            <person name="Araus A.J."/>
            <person name="Petzold A."/>
            <person name="Susuki M."/>
            <person name="Suzuki K.-i.T."/>
            <person name="Hayashi T."/>
            <person name="Toyoda A."/>
            <person name="Oliveira C."/>
            <person name="Osipova E."/>
            <person name="Leigh N.D."/>
            <person name="Simon A."/>
            <person name="Yun M.H."/>
        </authorList>
    </citation>
    <scope>NUCLEOTIDE SEQUENCE</scope>
    <source>
        <strain evidence="2">20211129_DDA</strain>
        <tissue evidence="2">Liver</tissue>
    </source>
</reference>